<evidence type="ECO:0000313" key="1">
    <source>
        <dbReference type="EMBL" id="CAH7669373.1"/>
    </source>
</evidence>
<dbReference type="EMBL" id="CALTRL010000714">
    <property type="protein sequence ID" value="CAH7669373.1"/>
    <property type="molecule type" value="Genomic_DNA"/>
</dbReference>
<organism evidence="1 2">
    <name type="scientific">Phakopsora pachyrhizi</name>
    <name type="common">Asian soybean rust disease fungus</name>
    <dbReference type="NCBI Taxonomy" id="170000"/>
    <lineage>
        <taxon>Eukaryota</taxon>
        <taxon>Fungi</taxon>
        <taxon>Dikarya</taxon>
        <taxon>Basidiomycota</taxon>
        <taxon>Pucciniomycotina</taxon>
        <taxon>Pucciniomycetes</taxon>
        <taxon>Pucciniales</taxon>
        <taxon>Phakopsoraceae</taxon>
        <taxon>Phakopsora</taxon>
    </lineage>
</organism>
<evidence type="ECO:0000313" key="2">
    <source>
        <dbReference type="Proteomes" id="UP001153365"/>
    </source>
</evidence>
<sequence>MIEGRNIDKDIRNNQVGKSAGVAGWLKMPLFGYAIAKGTQTIEQGRQFRRVRTWSYMELRSLLGHLMTVEPGVFHPSKESTIAHYQS</sequence>
<accession>A0AAV0AMA8</accession>
<reference evidence="1" key="1">
    <citation type="submission" date="2022-06" db="EMBL/GenBank/DDBJ databases">
        <authorList>
            <consortium name="SYNGENTA / RWTH Aachen University"/>
        </authorList>
    </citation>
    <scope>NUCLEOTIDE SEQUENCE</scope>
</reference>
<dbReference type="AlphaFoldDB" id="A0AAV0AMA8"/>
<keyword evidence="2" id="KW-1185">Reference proteome</keyword>
<dbReference type="Proteomes" id="UP001153365">
    <property type="component" value="Unassembled WGS sequence"/>
</dbReference>
<proteinExistence type="predicted"/>
<gene>
    <name evidence="1" type="ORF">PPACK8108_LOCUS3985</name>
</gene>
<comment type="caution">
    <text evidence="1">The sequence shown here is derived from an EMBL/GenBank/DDBJ whole genome shotgun (WGS) entry which is preliminary data.</text>
</comment>
<protein>
    <submittedName>
        <fullName evidence="1">Uncharacterized protein</fullName>
    </submittedName>
</protein>
<name>A0AAV0AMA8_PHAPC</name>